<dbReference type="GO" id="GO:0043811">
    <property type="term" value="F:phosphate:acyl-[acyl carrier protein] acyltransferase activity"/>
    <property type="evidence" value="ECO:0007669"/>
    <property type="project" value="UniProtKB-UniRule"/>
</dbReference>
<comment type="function">
    <text evidence="10">Catalyzes the reversible formation of acyl-phosphate (acyl-PO(4)) from acyl-[acyl-carrier-protein] (acyl-ACP). This enzyme utilizes acyl-ACP as fatty acyl donor, but not acyl-CoA.</text>
</comment>
<accession>A0A7X1Z882</accession>
<evidence type="ECO:0000256" key="8">
    <source>
        <dbReference type="ARBA" id="ARBA00024069"/>
    </source>
</evidence>
<dbReference type="PANTHER" id="PTHR30100:SF1">
    <property type="entry name" value="PHOSPHATE ACYLTRANSFERASE"/>
    <property type="match status" value="1"/>
</dbReference>
<keyword evidence="3 10" id="KW-0444">Lipid biosynthesis</keyword>
<evidence type="ECO:0000313" key="12">
    <source>
        <dbReference type="Proteomes" id="UP000439550"/>
    </source>
</evidence>
<reference evidence="11 12" key="1">
    <citation type="submission" date="2019-10" db="EMBL/GenBank/DDBJ databases">
        <authorList>
            <person name="Dong K."/>
        </authorList>
    </citation>
    <scope>NUCLEOTIDE SEQUENCE [LARGE SCALE GENOMIC DNA]</scope>
    <source>
        <strain evidence="11 12">DSM 28960</strain>
    </source>
</reference>
<protein>
    <recommendedName>
        <fullName evidence="8 10">Phosphate acyltransferase</fullName>
        <ecNumber evidence="8 10">2.3.1.274</ecNumber>
    </recommendedName>
    <alternativeName>
        <fullName evidence="10">Acyl-ACP phosphotransacylase</fullName>
    </alternativeName>
    <alternativeName>
        <fullName evidence="10">Acyl-[acyl-carrier-protein]--phosphate acyltransferase</fullName>
    </alternativeName>
    <alternativeName>
        <fullName evidence="10">Phosphate-acyl-ACP acyltransferase</fullName>
    </alternativeName>
</protein>
<dbReference type="UniPathway" id="UPA00085"/>
<evidence type="ECO:0000256" key="10">
    <source>
        <dbReference type="HAMAP-Rule" id="MF_00019"/>
    </source>
</evidence>
<comment type="subcellular location">
    <subcellularLocation>
        <location evidence="10">Cytoplasm</location>
    </subcellularLocation>
    <text evidence="10">Associated with the membrane possibly through PlsY.</text>
</comment>
<comment type="subunit">
    <text evidence="9 10">Homodimer. Probably interacts with PlsY.</text>
</comment>
<dbReference type="PANTHER" id="PTHR30100">
    <property type="entry name" value="FATTY ACID/PHOSPHOLIPID SYNTHESIS PROTEIN PLSX"/>
    <property type="match status" value="1"/>
</dbReference>
<dbReference type="Proteomes" id="UP000439550">
    <property type="component" value="Unassembled WGS sequence"/>
</dbReference>
<dbReference type="GO" id="GO:0005737">
    <property type="term" value="C:cytoplasm"/>
    <property type="evidence" value="ECO:0007669"/>
    <property type="project" value="UniProtKB-SubCell"/>
</dbReference>
<evidence type="ECO:0000256" key="4">
    <source>
        <dbReference type="ARBA" id="ARBA00022679"/>
    </source>
</evidence>
<dbReference type="Gene3D" id="3.40.718.10">
    <property type="entry name" value="Isopropylmalate Dehydrogenase"/>
    <property type="match status" value="1"/>
</dbReference>
<comment type="similarity">
    <text evidence="10">Belongs to the PlsX family.</text>
</comment>
<dbReference type="OrthoDB" id="9806408at2"/>
<dbReference type="RefSeq" id="WP_153496309.1">
    <property type="nucleotide sequence ID" value="NZ_CAXYUY010000010.1"/>
</dbReference>
<dbReference type="InterPro" id="IPR003664">
    <property type="entry name" value="FA_synthesis"/>
</dbReference>
<dbReference type="EMBL" id="WITJ01000008">
    <property type="protein sequence ID" value="MQW39641.1"/>
    <property type="molecule type" value="Genomic_DNA"/>
</dbReference>
<evidence type="ECO:0000256" key="6">
    <source>
        <dbReference type="ARBA" id="ARBA00023209"/>
    </source>
</evidence>
<dbReference type="GO" id="GO:0006633">
    <property type="term" value="P:fatty acid biosynthetic process"/>
    <property type="evidence" value="ECO:0007669"/>
    <property type="project" value="UniProtKB-UniRule"/>
</dbReference>
<organism evidence="11 12">
    <name type="scientific">Lactococcus hircilactis</name>
    <dbReference type="NCBI Taxonomy" id="1494462"/>
    <lineage>
        <taxon>Bacteria</taxon>
        <taxon>Bacillati</taxon>
        <taxon>Bacillota</taxon>
        <taxon>Bacilli</taxon>
        <taxon>Lactobacillales</taxon>
        <taxon>Streptococcaceae</taxon>
        <taxon>Lactococcus</taxon>
    </lineage>
</organism>
<dbReference type="Pfam" id="PF02504">
    <property type="entry name" value="FA_synthesis"/>
    <property type="match status" value="1"/>
</dbReference>
<dbReference type="HAMAP" id="MF_00019">
    <property type="entry name" value="PlsX"/>
    <property type="match status" value="1"/>
</dbReference>
<proteinExistence type="inferred from homology"/>
<evidence type="ECO:0000313" key="11">
    <source>
        <dbReference type="EMBL" id="MQW39641.1"/>
    </source>
</evidence>
<evidence type="ECO:0000256" key="9">
    <source>
        <dbReference type="ARBA" id="ARBA00046608"/>
    </source>
</evidence>
<keyword evidence="6 10" id="KW-0594">Phospholipid biosynthesis</keyword>
<dbReference type="NCBIfam" id="TIGR00182">
    <property type="entry name" value="plsX"/>
    <property type="match status" value="1"/>
</dbReference>
<evidence type="ECO:0000256" key="7">
    <source>
        <dbReference type="ARBA" id="ARBA00023264"/>
    </source>
</evidence>
<evidence type="ECO:0000256" key="2">
    <source>
        <dbReference type="ARBA" id="ARBA00022490"/>
    </source>
</evidence>
<name>A0A7X1Z882_9LACT</name>
<dbReference type="PIRSF" id="PIRSF002465">
    <property type="entry name" value="Phsphlp_syn_PlsX"/>
    <property type="match status" value="1"/>
</dbReference>
<keyword evidence="12" id="KW-1185">Reference proteome</keyword>
<dbReference type="EC" id="2.3.1.274" evidence="8 10"/>
<keyword evidence="5 10" id="KW-0443">Lipid metabolism</keyword>
<sequence length="332" mass="34857">MKIAIDAMGGDFAPENIVKGVNEAKKNYPDLEFMLFGDGKKIRQYLQDENQVEIIETTEIIDFHDDPVTAIKTKKDSSLVRAISAVKNGEADAVLSAGSTGALLTGGLMLIKRIKQVSRPALMSTLPSADGAGFDMLDLGANTENTAQHLVDFAILGAYYAEQVRGIKNPRVALLSNGAEESKGSPVTKEAHGLLSALTDINFIGNIESRDILSGGADVVVADGFTGNAVLKAIEGTASLLMKQIKSAIMNGGFSAKIGGALIKKPLSSLKDLLSTDGAGGAAFVGLKAPVVKAHGNSSAQAIATAIGQIHRMLASDMTGKLVEHFEKRDQH</sequence>
<keyword evidence="7 10" id="KW-1208">Phospholipid metabolism</keyword>
<dbReference type="InterPro" id="IPR012281">
    <property type="entry name" value="Phospholipid_synth_PlsX-like"/>
</dbReference>
<dbReference type="SUPFAM" id="SSF53659">
    <property type="entry name" value="Isocitrate/Isopropylmalate dehydrogenase-like"/>
    <property type="match status" value="1"/>
</dbReference>
<comment type="catalytic activity">
    <reaction evidence="1 10">
        <text>a fatty acyl-[ACP] + phosphate = an acyl phosphate + holo-[ACP]</text>
        <dbReference type="Rhea" id="RHEA:42292"/>
        <dbReference type="Rhea" id="RHEA-COMP:9685"/>
        <dbReference type="Rhea" id="RHEA-COMP:14125"/>
        <dbReference type="ChEBI" id="CHEBI:43474"/>
        <dbReference type="ChEBI" id="CHEBI:59918"/>
        <dbReference type="ChEBI" id="CHEBI:64479"/>
        <dbReference type="ChEBI" id="CHEBI:138651"/>
        <dbReference type="EC" id="2.3.1.274"/>
    </reaction>
</comment>
<keyword evidence="11" id="KW-0012">Acyltransferase</keyword>
<dbReference type="GO" id="GO:0008654">
    <property type="term" value="P:phospholipid biosynthetic process"/>
    <property type="evidence" value="ECO:0007669"/>
    <property type="project" value="UniProtKB-KW"/>
</dbReference>
<evidence type="ECO:0000256" key="1">
    <source>
        <dbReference type="ARBA" id="ARBA00001232"/>
    </source>
</evidence>
<dbReference type="AlphaFoldDB" id="A0A7X1Z882"/>
<evidence type="ECO:0000256" key="3">
    <source>
        <dbReference type="ARBA" id="ARBA00022516"/>
    </source>
</evidence>
<comment type="pathway">
    <text evidence="10">Lipid metabolism; phospholipid metabolism.</text>
</comment>
<comment type="caution">
    <text evidence="11">The sequence shown here is derived from an EMBL/GenBank/DDBJ whole genome shotgun (WGS) entry which is preliminary data.</text>
</comment>
<keyword evidence="2 10" id="KW-0963">Cytoplasm</keyword>
<keyword evidence="4 10" id="KW-0808">Transferase</keyword>
<gene>
    <name evidence="10 11" type="primary">plsX</name>
    <name evidence="11" type="ORF">GHI93_06800</name>
</gene>
<evidence type="ECO:0000256" key="5">
    <source>
        <dbReference type="ARBA" id="ARBA00023098"/>
    </source>
</evidence>